<evidence type="ECO:0000313" key="4">
    <source>
        <dbReference type="EMBL" id="AAY90033.1"/>
    </source>
</evidence>
<evidence type="ECO:0000256" key="2">
    <source>
        <dbReference type="PROSITE-ProRule" id="PRU00626"/>
    </source>
</evidence>
<accession>Q4JMW4</accession>
<proteinExistence type="predicted"/>
<dbReference type="PROSITE" id="PS51295">
    <property type="entry name" value="CRM"/>
    <property type="match status" value="1"/>
</dbReference>
<keyword evidence="1 2" id="KW-0694">RNA-binding</keyword>
<dbReference type="PANTHER" id="PTHR40065">
    <property type="entry name" value="RNA-BINDING PROTEIN YHBY"/>
    <property type="match status" value="1"/>
</dbReference>
<organism evidence="4">
    <name type="scientific">uncultured bacterium BAC13K9BAC</name>
    <dbReference type="NCBI Taxonomy" id="332979"/>
    <lineage>
        <taxon>Bacteria</taxon>
        <taxon>environmental samples</taxon>
    </lineage>
</organism>
<dbReference type="Pfam" id="PF01985">
    <property type="entry name" value="CRS1_YhbY"/>
    <property type="match status" value="1"/>
</dbReference>
<dbReference type="Gene3D" id="3.30.110.60">
    <property type="entry name" value="YhbY-like"/>
    <property type="match status" value="1"/>
</dbReference>
<dbReference type="GO" id="GO:0003723">
    <property type="term" value="F:RNA binding"/>
    <property type="evidence" value="ECO:0007669"/>
    <property type="project" value="UniProtKB-UniRule"/>
</dbReference>
<evidence type="ECO:0000259" key="3">
    <source>
        <dbReference type="PROSITE" id="PS51295"/>
    </source>
</evidence>
<dbReference type="PANTHER" id="PTHR40065:SF3">
    <property type="entry name" value="RNA-BINDING PROTEIN YHBY"/>
    <property type="match status" value="1"/>
</dbReference>
<protein>
    <recommendedName>
        <fullName evidence="3">CRM domain-containing protein</fullName>
    </recommendedName>
</protein>
<dbReference type="InterPro" id="IPR051925">
    <property type="entry name" value="RNA-binding_domain"/>
</dbReference>
<dbReference type="SMART" id="SM01103">
    <property type="entry name" value="CRS1_YhbY"/>
    <property type="match status" value="1"/>
</dbReference>
<dbReference type="SUPFAM" id="SSF75471">
    <property type="entry name" value="YhbY-like"/>
    <property type="match status" value="1"/>
</dbReference>
<sequence>MDKRISSNKRKELKKKAYTMKPIVMIGQNGLTDAVINEIDVALKTHELIKVRAKGSDKDERTKQCMKIKEKLNADIIHRIGFITVLYRPAPDSSQGV</sequence>
<feature type="domain" description="CRM" evidence="3">
    <location>
        <begin position="3"/>
        <end position="97"/>
    </location>
</feature>
<name>Q4JMW4_9BACT</name>
<dbReference type="EMBL" id="DQ068067">
    <property type="protein sequence ID" value="AAY90033.1"/>
    <property type="molecule type" value="Genomic_DNA"/>
</dbReference>
<dbReference type="AlphaFoldDB" id="Q4JMW4"/>
<dbReference type="InterPro" id="IPR035920">
    <property type="entry name" value="YhbY-like_sf"/>
</dbReference>
<evidence type="ECO:0000256" key="1">
    <source>
        <dbReference type="ARBA" id="ARBA00022884"/>
    </source>
</evidence>
<reference evidence="4" key="1">
    <citation type="journal article" date="2005" name="PLoS Biol.">
        <title>New insights into metabolic properties of marine bacteria encoding proteorhodopsins.</title>
        <authorList>
            <person name="Sabehi G."/>
            <person name="Loy A."/>
            <person name="Jung K.H."/>
            <person name="Partha R."/>
            <person name="Spudich J.L."/>
            <person name="Isaacson T."/>
            <person name="Hirschberg J."/>
            <person name="Wagner M."/>
            <person name="Beja O."/>
        </authorList>
    </citation>
    <scope>NUCLEOTIDE SEQUENCE</scope>
</reference>
<dbReference type="InterPro" id="IPR001890">
    <property type="entry name" value="RNA-binding_CRM"/>
</dbReference>